<organism evidence="1 2">
    <name type="scientific">Thetidibacter halocola</name>
    <dbReference type="NCBI Taxonomy" id="2827239"/>
    <lineage>
        <taxon>Bacteria</taxon>
        <taxon>Pseudomonadati</taxon>
        <taxon>Pseudomonadota</taxon>
        <taxon>Alphaproteobacteria</taxon>
        <taxon>Rhodobacterales</taxon>
        <taxon>Roseobacteraceae</taxon>
        <taxon>Thetidibacter</taxon>
    </lineage>
</organism>
<keyword evidence="2" id="KW-1185">Reference proteome</keyword>
<evidence type="ECO:0000313" key="1">
    <source>
        <dbReference type="EMBL" id="MBS0125388.1"/>
    </source>
</evidence>
<accession>A0A8J8BAN3</accession>
<comment type="caution">
    <text evidence="1">The sequence shown here is derived from an EMBL/GenBank/DDBJ whole genome shotgun (WGS) entry which is preliminary data.</text>
</comment>
<gene>
    <name evidence="1" type="ORF">KB874_14955</name>
</gene>
<name>A0A8J8BAN3_9RHOB</name>
<sequence length="189" mass="20439">MAQDLEEPVLVETGFLELYDAGPEWLRGALLQGGVPGTFEIGDGTVTLTAAAALTLVNRMRAFAEIEFDSLTPAFVLLSIEEAGAAFECATVEPRKILPGITRQDFGVPVFAAPDANADSVERCRVDLEAKTEFVRMGRAALRQEFFNDSGDLKSEHDALTRDPSLAAALIESGYYVTLGDLTGRLKLR</sequence>
<evidence type="ECO:0000313" key="2">
    <source>
        <dbReference type="Proteomes" id="UP000681356"/>
    </source>
</evidence>
<dbReference type="EMBL" id="JAGTUU010000006">
    <property type="protein sequence ID" value="MBS0125388.1"/>
    <property type="molecule type" value="Genomic_DNA"/>
</dbReference>
<dbReference type="Proteomes" id="UP000681356">
    <property type="component" value="Unassembled WGS sequence"/>
</dbReference>
<protein>
    <submittedName>
        <fullName evidence="1">Uncharacterized protein</fullName>
    </submittedName>
</protein>
<dbReference type="AlphaFoldDB" id="A0A8J8BAN3"/>
<reference evidence="1" key="1">
    <citation type="submission" date="2021-04" db="EMBL/GenBank/DDBJ databases">
        <authorList>
            <person name="Yoon J."/>
        </authorList>
    </citation>
    <scope>NUCLEOTIDE SEQUENCE</scope>
    <source>
        <strain evidence="1">KMU-90</strain>
    </source>
</reference>
<proteinExistence type="predicted"/>
<dbReference type="RefSeq" id="WP_212537363.1">
    <property type="nucleotide sequence ID" value="NZ_JAGTUU010000006.1"/>
</dbReference>